<feature type="compositionally biased region" description="Polar residues" evidence="2">
    <location>
        <begin position="51"/>
        <end position="62"/>
    </location>
</feature>
<name>A0AA40X4R7_9GAMM</name>
<reference evidence="3" key="2">
    <citation type="submission" date="2022-09" db="EMBL/GenBank/DDBJ databases">
        <title>Rouxiella aceris sp. nov., isolated from tree sap and emended description of the genus Rhouxiella.</title>
        <authorList>
            <person name="Kim I.S."/>
        </authorList>
    </citation>
    <scope>NUCLEOTIDE SEQUENCE</scope>
    <source>
        <strain evidence="3">SAP-2</strain>
    </source>
</reference>
<proteinExistence type="predicted"/>
<gene>
    <name evidence="3" type="ORF">ITX54_16120</name>
</gene>
<keyword evidence="1" id="KW-0175">Coiled coil</keyword>
<dbReference type="EMBL" id="JADMKS010000006">
    <property type="protein sequence ID" value="MBF6638192.1"/>
    <property type="molecule type" value="Genomic_DNA"/>
</dbReference>
<dbReference type="Proteomes" id="UP000705283">
    <property type="component" value="Unassembled WGS sequence"/>
</dbReference>
<dbReference type="InterPro" id="IPR046341">
    <property type="entry name" value="SET_dom_sf"/>
</dbReference>
<dbReference type="RefSeq" id="WP_194978382.1">
    <property type="nucleotide sequence ID" value="NZ_JADMKS010000006.1"/>
</dbReference>
<evidence type="ECO:0000313" key="4">
    <source>
        <dbReference type="Proteomes" id="UP000705283"/>
    </source>
</evidence>
<feature type="coiled-coil region" evidence="1">
    <location>
        <begin position="1567"/>
        <end position="1594"/>
    </location>
</feature>
<evidence type="ECO:0000256" key="1">
    <source>
        <dbReference type="SAM" id="Coils"/>
    </source>
</evidence>
<accession>A0AA40X4R7</accession>
<protein>
    <submittedName>
        <fullName evidence="3">SET domain-containing protein</fullName>
    </submittedName>
</protein>
<reference evidence="3" key="1">
    <citation type="submission" date="2020-11" db="EMBL/GenBank/DDBJ databases">
        <authorList>
            <person name="Lee S.D."/>
        </authorList>
    </citation>
    <scope>NUCLEOTIDE SEQUENCE</scope>
    <source>
        <strain evidence="3">SAP-2</strain>
    </source>
</reference>
<dbReference type="SUPFAM" id="SSF82199">
    <property type="entry name" value="SET domain"/>
    <property type="match status" value="1"/>
</dbReference>
<feature type="region of interest" description="Disordered" evidence="2">
    <location>
        <begin position="51"/>
        <end position="74"/>
    </location>
</feature>
<comment type="caution">
    <text evidence="3">The sequence shown here is derived from an EMBL/GenBank/DDBJ whole genome shotgun (WGS) entry which is preliminary data.</text>
</comment>
<dbReference type="Gene3D" id="2.170.270.10">
    <property type="entry name" value="SET domain"/>
    <property type="match status" value="1"/>
</dbReference>
<evidence type="ECO:0000313" key="3">
    <source>
        <dbReference type="EMBL" id="MBF6638192.1"/>
    </source>
</evidence>
<organism evidence="3 4">
    <name type="scientific">Rouxiella silvae</name>
    <dbReference type="NCBI Taxonomy" id="1646373"/>
    <lineage>
        <taxon>Bacteria</taxon>
        <taxon>Pseudomonadati</taxon>
        <taxon>Pseudomonadota</taxon>
        <taxon>Gammaproteobacteria</taxon>
        <taxon>Enterobacterales</taxon>
        <taxon>Yersiniaceae</taxon>
        <taxon>Rouxiella</taxon>
    </lineage>
</organism>
<sequence length="1698" mass="190347">MSDLSVFTGVQRSASYLPTEPGLSTATSARMSFSSQSFLNNVNRVETSAATPVSYSVRSGEQSDLEGLSETQKTEVGNVLTRPDKLELTAVQKKLLDKIINHTECSNDRDKASIAWLNNERQLKQAGVDRRHFANFCNVNFDSLSKSITRELQSRVVLNAAQQQYVENIIAKKNCTGSLEKTLQVWLDNKAEFERENITAGSFAVRSNVSLHSFFNYLYEKNQVNEVLSPEQEELVQCIINEYGTSRDIDNAAWIMINFKDEFIASGISRPIFAHKYGIVLRVINTNLSRLNIKNPLGEDSHYSESHRFLSSAPQLVAFKKKVFDNFLQQRKARVEKIIQDEGCIENAVKSAAVWLKYKDAFIRQKIKQDVFSHCCRIGLKNLSYQVGKISFIEKKNVSLNEKQQMLINDLFHETGCKDDVTLAAQVWNDRGIELESAGIKQSTYSSLCGFRPSYLSKNILIETKIAVELSQGNKTFLESLILSARCKKDITKSAKTWVDNATSLAARGINHISFASACELKVQSFTRAVIQNHKIKASLSATQQALLQRIIESRKIAKTKRKETVLALAVVAWLDFKQELTDANIDQAVFAFACKVKPASLRRNVLHEIKLHAELTSTQRNLIDNIMCAEVCSNNLVKTSCAWLNNQTALSDLRIKLESFASKCNVPPKSLEWLVRCERQARIALSVEQKNVIDAIIENAHCRVNSELATTAWLTNRVKLEEAKIHKLTFARRCEVDITKFISAVSYKIKKSRLQTVEKQMFSPAITIKTEPTIAEQTIDEITLDDAGQVVNVANSDTLRLSNRPLLDNSLPIVHSLTDPHKSLTLQTLGLSSVEQINRLKVTGWGEMHAVFNTLHIVQAKRLKSTLLSEVQRQIANETIQAERMNKMMVSRGSHRQAPDSDEIINLGMGVLNPGPDPVAAYTVLGIYAGEVVNTENLKQIVRKRGTANSYSHSWATRSEKVIVDAYQSGNVLSNINTGCLSNASELAENNVASVQIGNRINAYITIREVAPGEEYFVSYGRMYDPLFDVGVAKKKERLLKLYKENLQALTLMEVTAVHLSQYYGVDIMSDAERAKNINQHSIRWKISRKEVRSWLDAHPISDVIIKQEPIENNVGTTELVVITEPPVAKHARLEAVRGFSQAASKAASLTLPLLTTPLLTTPVQLASIYHTLIFAAGLAKISPESAAKHLDQNPDLGAKLASISGYSTAIDAALSYYIELMQLLFDLGAISSEDVYRNMLTETGGNISAGTRSLTLINYETHQTTHKFVTLLLAAGEGGNSHQPFRDFLQSHKTDAAHSIIMMQSERDGFNRLKHAAIEGWLRHPRALSNLAVEVLQQLQGSNLLPKNSELKKFLKYQTYDLRCKNTDEALKPKAALETGLLHAKLIAAMPQFTLAVETEFNRIEQLNISRATHSDIARRAKSLAETDPSHKFFDLFDNIAGVSAGFHWVNQASRRTSEIKDRLFEQSEIVRRQAMNAPESVLPQSINVIQALFNGILSRVAESEEQMRLESVRPYSAEGAISVKPVRHKNITNQHIISDDDREMAELTQQLRPLIVVDRELEMLNQDANKTAVLENRLAELKGQYSEANSSKISTQFQKMLDTVLLTPNCNSNSAEQELMRLNYKSRVIELEINDIKTQEIQNNLSKLQTFNRQQQAMANRAQVVERRILSDLKQPSVTQALVLKDLSAEPDRFD</sequence>
<evidence type="ECO:0000256" key="2">
    <source>
        <dbReference type="SAM" id="MobiDB-lite"/>
    </source>
</evidence>